<reference evidence="1" key="1">
    <citation type="journal article" date="2021" name="Proc. Natl. Acad. Sci. U.S.A.">
        <title>A Catalog of Tens of Thousands of Viruses from Human Metagenomes Reveals Hidden Associations with Chronic Diseases.</title>
        <authorList>
            <person name="Tisza M.J."/>
            <person name="Buck C.B."/>
        </authorList>
    </citation>
    <scope>NUCLEOTIDE SEQUENCE</scope>
    <source>
        <strain evidence="1">Ct2798</strain>
    </source>
</reference>
<name>A0A8S5R5P1_9CAUD</name>
<proteinExistence type="predicted"/>
<organism evidence="1">
    <name type="scientific">Myoviridae sp. ct2798</name>
    <dbReference type="NCBI Taxonomy" id="2827285"/>
    <lineage>
        <taxon>Viruses</taxon>
        <taxon>Duplodnaviria</taxon>
        <taxon>Heunggongvirae</taxon>
        <taxon>Uroviricota</taxon>
        <taxon>Caudoviricetes</taxon>
    </lineage>
</organism>
<sequence>MEIPPGLFRAAARSRTPRASEWRLSRTTFKSRRPLWRILPKTGKTNFRLADMVQERPSEK</sequence>
<dbReference type="EMBL" id="BK015814">
    <property type="protein sequence ID" value="DAE26316.1"/>
    <property type="molecule type" value="Genomic_DNA"/>
</dbReference>
<evidence type="ECO:0000313" key="1">
    <source>
        <dbReference type="EMBL" id="DAE26316.1"/>
    </source>
</evidence>
<protein>
    <submittedName>
        <fullName evidence="1">Uncharacterized protein</fullName>
    </submittedName>
</protein>
<accession>A0A8S5R5P1</accession>